<dbReference type="PROSITE" id="PS51186">
    <property type="entry name" value="GNAT"/>
    <property type="match status" value="1"/>
</dbReference>
<dbReference type="InterPro" id="IPR050832">
    <property type="entry name" value="Bact_Acetyltransf"/>
</dbReference>
<organism evidence="4 5">
    <name type="scientific">Amycolatopsis bartoniae</name>
    <dbReference type="NCBI Taxonomy" id="941986"/>
    <lineage>
        <taxon>Bacteria</taxon>
        <taxon>Bacillati</taxon>
        <taxon>Actinomycetota</taxon>
        <taxon>Actinomycetes</taxon>
        <taxon>Pseudonocardiales</taxon>
        <taxon>Pseudonocardiaceae</taxon>
        <taxon>Amycolatopsis</taxon>
    </lineage>
</organism>
<keyword evidence="2" id="KW-0012">Acyltransferase</keyword>
<dbReference type="InterPro" id="IPR000182">
    <property type="entry name" value="GNAT_dom"/>
</dbReference>
<comment type="caution">
    <text evidence="4">The sequence shown here is derived from an EMBL/GenBank/DDBJ whole genome shotgun (WGS) entry which is preliminary data.</text>
</comment>
<dbReference type="AlphaFoldDB" id="A0A8H9IY49"/>
<keyword evidence="5" id="KW-1185">Reference proteome</keyword>
<evidence type="ECO:0000313" key="5">
    <source>
        <dbReference type="Proteomes" id="UP000658656"/>
    </source>
</evidence>
<dbReference type="EMBL" id="BNAV01000002">
    <property type="protein sequence ID" value="GHF48823.1"/>
    <property type="molecule type" value="Genomic_DNA"/>
</dbReference>
<evidence type="ECO:0000313" key="4">
    <source>
        <dbReference type="EMBL" id="GHF48823.1"/>
    </source>
</evidence>
<evidence type="ECO:0000256" key="1">
    <source>
        <dbReference type="ARBA" id="ARBA00022679"/>
    </source>
</evidence>
<dbReference type="Gene3D" id="3.40.630.30">
    <property type="match status" value="1"/>
</dbReference>
<dbReference type="InterPro" id="IPR016181">
    <property type="entry name" value="Acyl_CoA_acyltransferase"/>
</dbReference>
<dbReference type="SUPFAM" id="SSF55729">
    <property type="entry name" value="Acyl-CoA N-acyltransferases (Nat)"/>
    <property type="match status" value="1"/>
</dbReference>
<feature type="domain" description="N-acetyltransferase" evidence="3">
    <location>
        <begin position="1"/>
        <end position="82"/>
    </location>
</feature>
<name>A0A8H9IY49_9PSEU</name>
<evidence type="ECO:0000256" key="2">
    <source>
        <dbReference type="ARBA" id="ARBA00023315"/>
    </source>
</evidence>
<dbReference type="PANTHER" id="PTHR43877">
    <property type="entry name" value="AMINOALKYLPHOSPHONATE N-ACETYLTRANSFERASE-RELATED-RELATED"/>
    <property type="match status" value="1"/>
</dbReference>
<dbReference type="PANTHER" id="PTHR43877:SF2">
    <property type="entry name" value="AMINOALKYLPHOSPHONATE N-ACETYLTRANSFERASE-RELATED"/>
    <property type="match status" value="1"/>
</dbReference>
<dbReference type="Proteomes" id="UP000658656">
    <property type="component" value="Unassembled WGS sequence"/>
</dbReference>
<gene>
    <name evidence="4" type="ORF">GCM10017566_22670</name>
</gene>
<sequence length="86" mass="9869">MRITRLPVDHPEAVTRGRGVASALLRAAEEAARRNGAQVMHQDTRSDLVEARALYAKHGYREVEPYGERLYADHWFEKIFSSLCRD</sequence>
<protein>
    <recommendedName>
        <fullName evidence="3">N-acetyltransferase domain-containing protein</fullName>
    </recommendedName>
</protein>
<keyword evidence="1" id="KW-0808">Transferase</keyword>
<reference evidence="4" key="2">
    <citation type="submission" date="2020-09" db="EMBL/GenBank/DDBJ databases">
        <authorList>
            <person name="Sun Q."/>
            <person name="Zhou Y."/>
        </authorList>
    </citation>
    <scope>NUCLEOTIDE SEQUENCE</scope>
    <source>
        <strain evidence="4">CGMCC 4.7679</strain>
    </source>
</reference>
<proteinExistence type="predicted"/>
<accession>A0A8H9IY49</accession>
<evidence type="ECO:0000259" key="3">
    <source>
        <dbReference type="PROSITE" id="PS51186"/>
    </source>
</evidence>
<dbReference type="GO" id="GO:0016747">
    <property type="term" value="F:acyltransferase activity, transferring groups other than amino-acyl groups"/>
    <property type="evidence" value="ECO:0007669"/>
    <property type="project" value="InterPro"/>
</dbReference>
<dbReference type="Pfam" id="PF00583">
    <property type="entry name" value="Acetyltransf_1"/>
    <property type="match status" value="1"/>
</dbReference>
<reference evidence="4" key="1">
    <citation type="journal article" date="2014" name="Int. J. Syst. Evol. Microbiol.">
        <title>Complete genome sequence of Corynebacterium casei LMG S-19264T (=DSM 44701T), isolated from a smear-ripened cheese.</title>
        <authorList>
            <consortium name="US DOE Joint Genome Institute (JGI-PGF)"/>
            <person name="Walter F."/>
            <person name="Albersmeier A."/>
            <person name="Kalinowski J."/>
            <person name="Ruckert C."/>
        </authorList>
    </citation>
    <scope>NUCLEOTIDE SEQUENCE</scope>
    <source>
        <strain evidence="4">CGMCC 4.7679</strain>
    </source>
</reference>